<keyword evidence="2" id="KW-1185">Reference proteome</keyword>
<gene>
    <name evidence="1" type="ORF">TNCT_686551</name>
</gene>
<reference evidence="1" key="1">
    <citation type="submission" date="2020-07" db="EMBL/GenBank/DDBJ databases">
        <title>Multicomponent nature underlies the extraordinary mechanical properties of spider dragline silk.</title>
        <authorList>
            <person name="Kono N."/>
            <person name="Nakamura H."/>
            <person name="Mori M."/>
            <person name="Yoshida Y."/>
            <person name="Ohtoshi R."/>
            <person name="Malay A.D."/>
            <person name="Moran D.A.P."/>
            <person name="Tomita M."/>
            <person name="Numata K."/>
            <person name="Arakawa K."/>
        </authorList>
    </citation>
    <scope>NUCLEOTIDE SEQUENCE</scope>
</reference>
<dbReference type="EMBL" id="BMAO01006015">
    <property type="protein sequence ID" value="GFR05432.1"/>
    <property type="molecule type" value="Genomic_DNA"/>
</dbReference>
<comment type="caution">
    <text evidence="1">The sequence shown here is derived from an EMBL/GenBank/DDBJ whole genome shotgun (WGS) entry which is preliminary data.</text>
</comment>
<evidence type="ECO:0000313" key="2">
    <source>
        <dbReference type="Proteomes" id="UP000887116"/>
    </source>
</evidence>
<dbReference type="AlphaFoldDB" id="A0A8X6GJ76"/>
<proteinExistence type="predicted"/>
<accession>A0A8X6GJ76</accession>
<sequence length="98" mass="11709">MLWLNEWFSQHVMKSILWSNPHTRGFSIYIRVSHYVYVCMPPEYFLVPLWTTPCNLSGSSLDEPMQSFRLELSLESFRLDLSLQSFRLELSLESFRLE</sequence>
<evidence type="ECO:0000313" key="1">
    <source>
        <dbReference type="EMBL" id="GFR05432.1"/>
    </source>
</evidence>
<organism evidence="1 2">
    <name type="scientific">Trichonephila clavata</name>
    <name type="common">Joro spider</name>
    <name type="synonym">Nephila clavata</name>
    <dbReference type="NCBI Taxonomy" id="2740835"/>
    <lineage>
        <taxon>Eukaryota</taxon>
        <taxon>Metazoa</taxon>
        <taxon>Ecdysozoa</taxon>
        <taxon>Arthropoda</taxon>
        <taxon>Chelicerata</taxon>
        <taxon>Arachnida</taxon>
        <taxon>Araneae</taxon>
        <taxon>Araneomorphae</taxon>
        <taxon>Entelegynae</taxon>
        <taxon>Araneoidea</taxon>
        <taxon>Nephilidae</taxon>
        <taxon>Trichonephila</taxon>
    </lineage>
</organism>
<protein>
    <submittedName>
        <fullName evidence="1">Uncharacterized protein</fullName>
    </submittedName>
</protein>
<dbReference type="Proteomes" id="UP000887116">
    <property type="component" value="Unassembled WGS sequence"/>
</dbReference>
<name>A0A8X6GJ76_TRICU</name>